<reference evidence="1" key="1">
    <citation type="submission" date="2019-06" db="EMBL/GenBank/DDBJ databases">
        <authorList>
            <person name="Zheng W."/>
        </authorList>
    </citation>
    <scope>NUCLEOTIDE SEQUENCE</scope>
    <source>
        <strain evidence="1">QDHG01</strain>
    </source>
</reference>
<dbReference type="EMBL" id="RRYP01007408">
    <property type="protein sequence ID" value="TNV80519.1"/>
    <property type="molecule type" value="Genomic_DNA"/>
</dbReference>
<organism evidence="1 2">
    <name type="scientific">Halteria grandinella</name>
    <dbReference type="NCBI Taxonomy" id="5974"/>
    <lineage>
        <taxon>Eukaryota</taxon>
        <taxon>Sar</taxon>
        <taxon>Alveolata</taxon>
        <taxon>Ciliophora</taxon>
        <taxon>Intramacronucleata</taxon>
        <taxon>Spirotrichea</taxon>
        <taxon>Stichotrichia</taxon>
        <taxon>Sporadotrichida</taxon>
        <taxon>Halteriidae</taxon>
        <taxon>Halteria</taxon>
    </lineage>
</organism>
<proteinExistence type="predicted"/>
<keyword evidence="2" id="KW-1185">Reference proteome</keyword>
<dbReference type="AlphaFoldDB" id="A0A8J8NTP0"/>
<evidence type="ECO:0000313" key="1">
    <source>
        <dbReference type="EMBL" id="TNV80519.1"/>
    </source>
</evidence>
<sequence length="334" mass="39390">MNRPEQLIQIFYIFIPLVYWNNIVKEEEDGEYKNWRLGGFIIDLISKAMKMKDFFAGFKHLQKVVPQDTLANEEEINRLIKELSLKAQSERKAQLFKKFAQEYSERIQFVTNEEKEYEALCITANLCYSAGFARVCKNVSEMEISLFNVSKLSNKGLNFRQKQNLYKEDILLIQRLFILSEASLIKPFLLIDPRGLIKFNFIPTQKCDSKLEILPINSQDPELIKKLHDTSFRYKVITNCKHNFLTRTFVNSVQEVSRGSRHIFVTQYSDRCQFSQEVLETFTLLNLTEYNCEIGPWLRLKQDIFCPDPIYDIFSRMSESQNALRAGFYTTWQH</sequence>
<dbReference type="Proteomes" id="UP000785679">
    <property type="component" value="Unassembled WGS sequence"/>
</dbReference>
<gene>
    <name evidence="1" type="ORF">FGO68_gene10784</name>
</gene>
<comment type="caution">
    <text evidence="1">The sequence shown here is derived from an EMBL/GenBank/DDBJ whole genome shotgun (WGS) entry which is preliminary data.</text>
</comment>
<name>A0A8J8NTP0_HALGN</name>
<evidence type="ECO:0000313" key="2">
    <source>
        <dbReference type="Proteomes" id="UP000785679"/>
    </source>
</evidence>
<accession>A0A8J8NTP0</accession>
<protein>
    <submittedName>
        <fullName evidence="1">Uncharacterized protein</fullName>
    </submittedName>
</protein>